<evidence type="ECO:0000256" key="1">
    <source>
        <dbReference type="ARBA" id="ARBA00004138"/>
    </source>
</evidence>
<evidence type="ECO:0000256" key="7">
    <source>
        <dbReference type="SAM" id="MobiDB-lite"/>
    </source>
</evidence>
<dbReference type="GO" id="GO:0060285">
    <property type="term" value="P:cilium-dependent cell motility"/>
    <property type="evidence" value="ECO:0007669"/>
    <property type="project" value="TreeGrafter"/>
</dbReference>
<dbReference type="OrthoDB" id="10255210at2759"/>
<dbReference type="STRING" id="1754192.A0A1Y1WUE6"/>
<organism evidence="9 10">
    <name type="scientific">Anaeromyces robustus</name>
    <dbReference type="NCBI Taxonomy" id="1754192"/>
    <lineage>
        <taxon>Eukaryota</taxon>
        <taxon>Fungi</taxon>
        <taxon>Fungi incertae sedis</taxon>
        <taxon>Chytridiomycota</taxon>
        <taxon>Chytridiomycota incertae sedis</taxon>
        <taxon>Neocallimastigomycetes</taxon>
        <taxon>Neocallimastigales</taxon>
        <taxon>Neocallimastigaceae</taxon>
        <taxon>Anaeromyces</taxon>
    </lineage>
</organism>
<feature type="domain" description="DM10" evidence="8">
    <location>
        <begin position="268"/>
        <end position="377"/>
    </location>
</feature>
<dbReference type="FunFam" id="2.30.29.170:FF:000001">
    <property type="entry name" value="EF-hand domain containing 1"/>
    <property type="match status" value="1"/>
</dbReference>
<dbReference type="SMART" id="SM00676">
    <property type="entry name" value="DM10"/>
    <property type="match status" value="3"/>
</dbReference>
<reference evidence="9 10" key="1">
    <citation type="submission" date="2016-08" db="EMBL/GenBank/DDBJ databases">
        <title>A Parts List for Fungal Cellulosomes Revealed by Comparative Genomics.</title>
        <authorList>
            <consortium name="DOE Joint Genome Institute"/>
            <person name="Haitjema C.H."/>
            <person name="Gilmore S.P."/>
            <person name="Henske J.K."/>
            <person name="Solomon K.V."/>
            <person name="De Groot R."/>
            <person name="Kuo A."/>
            <person name="Mondo S.J."/>
            <person name="Salamov A.A."/>
            <person name="Labutti K."/>
            <person name="Zhao Z."/>
            <person name="Chiniquy J."/>
            <person name="Barry K."/>
            <person name="Brewer H.M."/>
            <person name="Purvine S.O."/>
            <person name="Wright A.T."/>
            <person name="Boxma B."/>
            <person name="Van Alen T."/>
            <person name="Hackstein J.H."/>
            <person name="Baker S.E."/>
            <person name="Grigoriev I.V."/>
            <person name="O'Malley M.A."/>
        </authorList>
    </citation>
    <scope>NUCLEOTIDE SEQUENCE [LARGE SCALE GENOMIC DNA]</scope>
    <source>
        <strain evidence="9 10">S4</strain>
    </source>
</reference>
<keyword evidence="10" id="KW-1185">Reference proteome</keyword>
<comment type="caution">
    <text evidence="9">The sequence shown here is derived from an EMBL/GenBank/DDBJ whole genome shotgun (WGS) entry which is preliminary data.</text>
</comment>
<dbReference type="PANTHER" id="PTHR12086:SF9">
    <property type="entry name" value="EF-HAND DOMAIN-CONTAINING PROTEIN 1"/>
    <property type="match status" value="1"/>
</dbReference>
<feature type="domain" description="DM10" evidence="8">
    <location>
        <begin position="437"/>
        <end position="573"/>
    </location>
</feature>
<dbReference type="GO" id="GO:0072686">
    <property type="term" value="C:mitotic spindle"/>
    <property type="evidence" value="ECO:0007669"/>
    <property type="project" value="TreeGrafter"/>
</dbReference>
<evidence type="ECO:0000256" key="2">
    <source>
        <dbReference type="ARBA" id="ARBA00004245"/>
    </source>
</evidence>
<dbReference type="AlphaFoldDB" id="A0A1Y1WUE6"/>
<feature type="domain" description="DM10" evidence="8">
    <location>
        <begin position="123"/>
        <end position="226"/>
    </location>
</feature>
<dbReference type="GO" id="GO:0007052">
    <property type="term" value="P:mitotic spindle organization"/>
    <property type="evidence" value="ECO:0007669"/>
    <property type="project" value="TreeGrafter"/>
</dbReference>
<dbReference type="GO" id="GO:0043014">
    <property type="term" value="F:alpha-tubulin binding"/>
    <property type="evidence" value="ECO:0007669"/>
    <property type="project" value="TreeGrafter"/>
</dbReference>
<dbReference type="Pfam" id="PF06565">
    <property type="entry name" value="DM10_dom"/>
    <property type="match status" value="4"/>
</dbReference>
<sequence length="658" mass="77814">MSDQSNSTDRPNITQHLPFLPGTVFEDITKTDFRRPQSLWYNNGYMVSRNLKEGIGGEPLPVTADTSAEELLKEMKNNPYIIYTHKNKEFCPYSKEKILNYDDVVKIKNEPQPSKIPSYIAYDKMVLRFFGYYKESTYQSSEQYHLRKVVIYYYLEDDTIRVNEPQVENSGIPQGVLISRQKIPKSSSEFYTPTDFNIGKNVQLYAKTIRIVDCDEFTRRYYQEVEKIELNPSEEMPEDPYQSERNKPYRIKNDEPRSYPLKHFIEYDRKVLRFYCVWDDRSNMFGDIHEFIIHYYLVDDCVEVREVHKPNDGRNPFPLLLKKQPLPKVFTDMKDLDSNEKYHWYDFKIGSVINVLGRKCLIYDCDDYTRYYFMEHLGMSEEELKPYNIPKEKPAEIPKQVTPQYNCFGSEEDSMGSVKYIVLQPPKKNIIKMLENDHIVLRFVAKMESKYKQNKDRRFILSYHVSDDKISIYEPMQRNSGITNGYFAKVFKKTAGIIGGKYLENNYVKKPKEQVKEEEEEEEDIFNSQKPEEPMEYYTSKDLYVGAVLNINSQIFTLIDADEFVFNYMECKKDEYPMSNIKMILPKIMGVFSTEEKENLKQKFPTTITIKRESFIDAVSPLFLKYLTPHEIITISRSCEDEDQKVDIDKVIKIINVL</sequence>
<evidence type="ECO:0000256" key="6">
    <source>
        <dbReference type="ARBA" id="ARBA00023273"/>
    </source>
</evidence>
<dbReference type="FunFam" id="2.30.29.170:FF:000004">
    <property type="entry name" value="EF-hand domain containing 2"/>
    <property type="match status" value="1"/>
</dbReference>
<dbReference type="InterPro" id="IPR006602">
    <property type="entry name" value="DM10_dom"/>
</dbReference>
<keyword evidence="3" id="KW-0963">Cytoplasm</keyword>
<gene>
    <name evidence="9" type="ORF">BCR32DRAFT_329158</name>
</gene>
<evidence type="ECO:0000259" key="8">
    <source>
        <dbReference type="PROSITE" id="PS51336"/>
    </source>
</evidence>
<evidence type="ECO:0000256" key="3">
    <source>
        <dbReference type="ARBA" id="ARBA00022490"/>
    </source>
</evidence>
<dbReference type="PROSITE" id="PS51336">
    <property type="entry name" value="DM10"/>
    <property type="match status" value="3"/>
</dbReference>
<dbReference type="Gene3D" id="2.30.29.170">
    <property type="match status" value="3"/>
</dbReference>
<feature type="compositionally biased region" description="Basic and acidic residues" evidence="7">
    <location>
        <begin position="242"/>
        <end position="252"/>
    </location>
</feature>
<dbReference type="EMBL" id="MCFG01000275">
    <property type="protein sequence ID" value="ORX76846.1"/>
    <property type="molecule type" value="Genomic_DNA"/>
</dbReference>
<evidence type="ECO:0000256" key="5">
    <source>
        <dbReference type="ARBA" id="ARBA00023212"/>
    </source>
</evidence>
<evidence type="ECO:0000313" key="9">
    <source>
        <dbReference type="EMBL" id="ORX76846.1"/>
    </source>
</evidence>
<keyword evidence="4" id="KW-0677">Repeat</keyword>
<dbReference type="InterPro" id="IPR040193">
    <property type="entry name" value="EFHC1/EFHC2/EFHB"/>
</dbReference>
<dbReference type="PANTHER" id="PTHR12086">
    <property type="entry name" value="EF-HAND DOMAIN C-TERMINAL CONTAINING PROTEIN"/>
    <property type="match status" value="1"/>
</dbReference>
<keyword evidence="5" id="KW-0206">Cytoskeleton</keyword>
<evidence type="ECO:0000256" key="4">
    <source>
        <dbReference type="ARBA" id="ARBA00022737"/>
    </source>
</evidence>
<reference evidence="9 10" key="2">
    <citation type="submission" date="2016-08" db="EMBL/GenBank/DDBJ databases">
        <title>Pervasive Adenine N6-methylation of Active Genes in Fungi.</title>
        <authorList>
            <consortium name="DOE Joint Genome Institute"/>
            <person name="Mondo S.J."/>
            <person name="Dannebaum R.O."/>
            <person name="Kuo R.C."/>
            <person name="Labutti K."/>
            <person name="Haridas S."/>
            <person name="Kuo A."/>
            <person name="Salamov A."/>
            <person name="Ahrendt S.R."/>
            <person name="Lipzen A."/>
            <person name="Sullivan W."/>
            <person name="Andreopoulos W.B."/>
            <person name="Clum A."/>
            <person name="Lindquist E."/>
            <person name="Daum C."/>
            <person name="Ramamoorthy G.K."/>
            <person name="Gryganskyi A."/>
            <person name="Culley D."/>
            <person name="Magnuson J.K."/>
            <person name="James T.Y."/>
            <person name="O'Malley M.A."/>
            <person name="Stajich J.E."/>
            <person name="Spatafora J.W."/>
            <person name="Visel A."/>
            <person name="Grigoriev I.V."/>
        </authorList>
    </citation>
    <scope>NUCLEOTIDE SEQUENCE [LARGE SCALE GENOMIC DNA]</scope>
    <source>
        <strain evidence="9 10">S4</strain>
    </source>
</reference>
<keyword evidence="6" id="KW-0966">Cell projection</keyword>
<protein>
    <recommendedName>
        <fullName evidence="8">DM10 domain-containing protein</fullName>
    </recommendedName>
</protein>
<dbReference type="Proteomes" id="UP000193944">
    <property type="component" value="Unassembled WGS sequence"/>
</dbReference>
<comment type="subcellular location">
    <subcellularLocation>
        <location evidence="1">Cell projection</location>
        <location evidence="1">Cilium</location>
    </subcellularLocation>
    <subcellularLocation>
        <location evidence="2">Cytoplasm</location>
        <location evidence="2">Cytoskeleton</location>
    </subcellularLocation>
</comment>
<dbReference type="GO" id="GO:0005930">
    <property type="term" value="C:axoneme"/>
    <property type="evidence" value="ECO:0007669"/>
    <property type="project" value="TreeGrafter"/>
</dbReference>
<evidence type="ECO:0000313" key="10">
    <source>
        <dbReference type="Proteomes" id="UP000193944"/>
    </source>
</evidence>
<name>A0A1Y1WUE6_9FUNG</name>
<feature type="region of interest" description="Disordered" evidence="7">
    <location>
        <begin position="233"/>
        <end position="252"/>
    </location>
</feature>
<accession>A0A1Y1WUE6</accession>
<dbReference type="GO" id="GO:0000281">
    <property type="term" value="P:mitotic cytokinesis"/>
    <property type="evidence" value="ECO:0007669"/>
    <property type="project" value="TreeGrafter"/>
</dbReference>
<proteinExistence type="predicted"/>